<keyword evidence="1" id="KW-0812">Transmembrane</keyword>
<gene>
    <name evidence="3" type="ORF">LCGC14_1000600</name>
</gene>
<feature type="transmembrane region" description="Helical" evidence="1">
    <location>
        <begin position="43"/>
        <end position="61"/>
    </location>
</feature>
<reference evidence="3" key="1">
    <citation type="journal article" date="2015" name="Nature">
        <title>Complex archaea that bridge the gap between prokaryotes and eukaryotes.</title>
        <authorList>
            <person name="Spang A."/>
            <person name="Saw J.H."/>
            <person name="Jorgensen S.L."/>
            <person name="Zaremba-Niedzwiedzka K."/>
            <person name="Martijn J."/>
            <person name="Lind A.E."/>
            <person name="van Eijk R."/>
            <person name="Schleper C."/>
            <person name="Guy L."/>
            <person name="Ettema T.J."/>
        </authorList>
    </citation>
    <scope>NUCLEOTIDE SEQUENCE</scope>
</reference>
<dbReference type="AlphaFoldDB" id="A0A0F9NPN6"/>
<dbReference type="SUPFAM" id="SSF52833">
    <property type="entry name" value="Thioredoxin-like"/>
    <property type="match status" value="1"/>
</dbReference>
<comment type="caution">
    <text evidence="3">The sequence shown here is derived from an EMBL/GenBank/DDBJ whole genome shotgun (WGS) entry which is preliminary data.</text>
</comment>
<dbReference type="CDD" id="cd02947">
    <property type="entry name" value="TRX_family"/>
    <property type="match status" value="1"/>
</dbReference>
<keyword evidence="1" id="KW-0472">Membrane</keyword>
<accession>A0A0F9NPN6</accession>
<name>A0A0F9NPN6_9ZZZZ</name>
<protein>
    <recommendedName>
        <fullName evidence="2">Thioredoxin domain-containing protein</fullName>
    </recommendedName>
</protein>
<evidence type="ECO:0000313" key="3">
    <source>
        <dbReference type="EMBL" id="KKN14002.1"/>
    </source>
</evidence>
<dbReference type="PROSITE" id="PS51352">
    <property type="entry name" value="THIOREDOXIN_2"/>
    <property type="match status" value="1"/>
</dbReference>
<sequence length="198" mass="22707">MYCPTCNFFATNTLICVNCGKNFPQLRKPKWAKSKARGHQNRSYMKVILILLLIGASYGLYTKYFMTRDFLSAGIPSGRYATRALPSYMIDGPINLEKKAVKGRTTIIDFYSDYCPPCKRISPFLRKLDARRDDIAVIKIDINRRGVEGIDWDSPVAKQFRLKSIPHFIIITPWGKYMCEGKEAYNYVVQQLRAEGLA</sequence>
<proteinExistence type="predicted"/>
<evidence type="ECO:0000259" key="2">
    <source>
        <dbReference type="PROSITE" id="PS51352"/>
    </source>
</evidence>
<dbReference type="InterPro" id="IPR013766">
    <property type="entry name" value="Thioredoxin_domain"/>
</dbReference>
<dbReference type="EMBL" id="LAZR01003862">
    <property type="protein sequence ID" value="KKN14002.1"/>
    <property type="molecule type" value="Genomic_DNA"/>
</dbReference>
<dbReference type="Gene3D" id="3.40.30.10">
    <property type="entry name" value="Glutaredoxin"/>
    <property type="match status" value="1"/>
</dbReference>
<dbReference type="InterPro" id="IPR036249">
    <property type="entry name" value="Thioredoxin-like_sf"/>
</dbReference>
<organism evidence="3">
    <name type="scientific">marine sediment metagenome</name>
    <dbReference type="NCBI Taxonomy" id="412755"/>
    <lineage>
        <taxon>unclassified sequences</taxon>
        <taxon>metagenomes</taxon>
        <taxon>ecological metagenomes</taxon>
    </lineage>
</organism>
<feature type="domain" description="Thioredoxin" evidence="2">
    <location>
        <begin position="71"/>
        <end position="198"/>
    </location>
</feature>
<dbReference type="Pfam" id="PF00085">
    <property type="entry name" value="Thioredoxin"/>
    <property type="match status" value="1"/>
</dbReference>
<dbReference type="PROSITE" id="PS00194">
    <property type="entry name" value="THIOREDOXIN_1"/>
    <property type="match status" value="1"/>
</dbReference>
<dbReference type="InterPro" id="IPR017937">
    <property type="entry name" value="Thioredoxin_CS"/>
</dbReference>
<keyword evidence="1" id="KW-1133">Transmembrane helix</keyword>
<evidence type="ECO:0000256" key="1">
    <source>
        <dbReference type="SAM" id="Phobius"/>
    </source>
</evidence>